<dbReference type="Pfam" id="PF13672">
    <property type="entry name" value="PP2C_2"/>
    <property type="match status" value="1"/>
</dbReference>
<evidence type="ECO:0000259" key="1">
    <source>
        <dbReference type="Pfam" id="PF13672"/>
    </source>
</evidence>
<feature type="domain" description="PPM-type phosphatase" evidence="1">
    <location>
        <begin position="29"/>
        <end position="250"/>
    </location>
</feature>
<organism evidence="2 3">
    <name type="scientific">Kitasatospora cystarginea</name>
    <dbReference type="NCBI Taxonomy" id="58350"/>
    <lineage>
        <taxon>Bacteria</taxon>
        <taxon>Bacillati</taxon>
        <taxon>Actinomycetota</taxon>
        <taxon>Actinomycetes</taxon>
        <taxon>Kitasatosporales</taxon>
        <taxon>Streptomycetaceae</taxon>
        <taxon>Kitasatospora</taxon>
    </lineage>
</organism>
<accession>A0ABN3EE66</accession>
<name>A0ABN3EE66_9ACTN</name>
<sequence length="297" mass="31948">MQIEAAPGTACTATVAGATVLIGERAGTGRPSEDRVFTTESAVIALDGVSTVTDDEPRGAWYADILGTTLAELLTQQPDIDLRKALAAAIATITHHHDLAPGSSPASTVAIVRHRAGRIDAAVLGDSPIVALGHDGAVHQLRDDRLATLVRDRPQVAEYRRLLREGRGFGERHRELLQELRGFQQTVVNRQHGYWIAEALSQAGLNAVTASWPAEELAAILIATDGAAAGVEDYELYSWPEMAKACRSDGPQAVVDAIDLAEHEDAEGQCWPRYKIADDKALVYWPLAPTALTQQRP</sequence>
<dbReference type="SUPFAM" id="SSF81606">
    <property type="entry name" value="PP2C-like"/>
    <property type="match status" value="1"/>
</dbReference>
<dbReference type="InterPro" id="IPR036457">
    <property type="entry name" value="PPM-type-like_dom_sf"/>
</dbReference>
<dbReference type="Proteomes" id="UP001500305">
    <property type="component" value="Unassembled WGS sequence"/>
</dbReference>
<dbReference type="InterPro" id="IPR001932">
    <property type="entry name" value="PPM-type_phosphatase-like_dom"/>
</dbReference>
<evidence type="ECO:0000313" key="2">
    <source>
        <dbReference type="EMBL" id="GAA2255664.1"/>
    </source>
</evidence>
<comment type="caution">
    <text evidence="2">The sequence shown here is derived from an EMBL/GenBank/DDBJ whole genome shotgun (WGS) entry which is preliminary data.</text>
</comment>
<gene>
    <name evidence="2" type="ORF">GCM10010430_44350</name>
</gene>
<reference evidence="2 3" key="1">
    <citation type="journal article" date="2019" name="Int. J. Syst. Evol. Microbiol.">
        <title>The Global Catalogue of Microorganisms (GCM) 10K type strain sequencing project: providing services to taxonomists for standard genome sequencing and annotation.</title>
        <authorList>
            <consortium name="The Broad Institute Genomics Platform"/>
            <consortium name="The Broad Institute Genome Sequencing Center for Infectious Disease"/>
            <person name="Wu L."/>
            <person name="Ma J."/>
        </authorList>
    </citation>
    <scope>NUCLEOTIDE SEQUENCE [LARGE SCALE GENOMIC DNA]</scope>
    <source>
        <strain evidence="2 3">JCM 7356</strain>
    </source>
</reference>
<dbReference type="RefSeq" id="WP_344638211.1">
    <property type="nucleotide sequence ID" value="NZ_BAAATR010000020.1"/>
</dbReference>
<dbReference type="Gene3D" id="3.60.40.10">
    <property type="entry name" value="PPM-type phosphatase domain"/>
    <property type="match status" value="1"/>
</dbReference>
<keyword evidence="3" id="KW-1185">Reference proteome</keyword>
<dbReference type="EMBL" id="BAAATR010000020">
    <property type="protein sequence ID" value="GAA2255664.1"/>
    <property type="molecule type" value="Genomic_DNA"/>
</dbReference>
<evidence type="ECO:0000313" key="3">
    <source>
        <dbReference type="Proteomes" id="UP001500305"/>
    </source>
</evidence>
<protein>
    <recommendedName>
        <fullName evidence="1">PPM-type phosphatase domain-containing protein</fullName>
    </recommendedName>
</protein>
<proteinExistence type="predicted"/>